<dbReference type="NCBIfam" id="NF004363">
    <property type="entry name" value="PRK05738.2-4"/>
    <property type="match status" value="1"/>
</dbReference>
<keyword evidence="2 6" id="KW-0699">rRNA-binding</keyword>
<organism evidence="8">
    <name type="scientific">Uncultured Desulfatiglans sp</name>
    <dbReference type="NCBI Taxonomy" id="1748965"/>
    <lineage>
        <taxon>Bacteria</taxon>
        <taxon>Pseudomonadati</taxon>
        <taxon>Thermodesulfobacteriota</taxon>
        <taxon>Desulfobacteria</taxon>
        <taxon>Desulfatiglandales</taxon>
        <taxon>Desulfatiglandaceae</taxon>
        <taxon>Desulfatiglans</taxon>
        <taxon>environmental samples</taxon>
    </lineage>
</organism>
<dbReference type="FunFam" id="3.30.70.330:FF:000001">
    <property type="entry name" value="50S ribosomal protein L23"/>
    <property type="match status" value="1"/>
</dbReference>
<keyword evidence="5 6" id="KW-0687">Ribonucleoprotein</keyword>
<dbReference type="NCBIfam" id="NF004359">
    <property type="entry name" value="PRK05738.1-3"/>
    <property type="match status" value="1"/>
</dbReference>
<sequence length="95" mass="11009">MDTYQVIEAPHITEKSGLQKSQANRISFKVHKHANKIEIRRAVEKLFKVKVLDVRTVNVQGKKRRVGRHFGKRSDWKKAIVKLAPGENIEFFEGL</sequence>
<comment type="function">
    <text evidence="6">One of the early assembly proteins it binds 23S rRNA. One of the proteins that surrounds the polypeptide exit tunnel on the outside of the ribosome. Forms the main docking site for trigger factor binding to the ribosome.</text>
</comment>
<dbReference type="InterPro" id="IPR001014">
    <property type="entry name" value="Ribosomal_uL23_CS"/>
</dbReference>
<evidence type="ECO:0000256" key="7">
    <source>
        <dbReference type="RuleBase" id="RU003934"/>
    </source>
</evidence>
<dbReference type="Gene3D" id="3.30.70.330">
    <property type="match status" value="1"/>
</dbReference>
<dbReference type="InterPro" id="IPR012677">
    <property type="entry name" value="Nucleotide-bd_a/b_plait_sf"/>
</dbReference>
<dbReference type="AlphaFoldDB" id="A0A653A2H4"/>
<evidence type="ECO:0000313" key="8">
    <source>
        <dbReference type="EMBL" id="VBB42204.1"/>
    </source>
</evidence>
<evidence type="ECO:0000256" key="1">
    <source>
        <dbReference type="ARBA" id="ARBA00006700"/>
    </source>
</evidence>
<evidence type="ECO:0000256" key="3">
    <source>
        <dbReference type="ARBA" id="ARBA00022884"/>
    </source>
</evidence>
<gene>
    <name evidence="6 8" type="primary">rplW</name>
    <name evidence="8" type="ORF">TRIP_B200344</name>
</gene>
<evidence type="ECO:0000256" key="4">
    <source>
        <dbReference type="ARBA" id="ARBA00022980"/>
    </source>
</evidence>
<dbReference type="HAMAP" id="MF_01369_B">
    <property type="entry name" value="Ribosomal_uL23_B"/>
    <property type="match status" value="1"/>
</dbReference>
<dbReference type="GO" id="GO:1990904">
    <property type="term" value="C:ribonucleoprotein complex"/>
    <property type="evidence" value="ECO:0007669"/>
    <property type="project" value="UniProtKB-KW"/>
</dbReference>
<protein>
    <recommendedName>
        <fullName evidence="6">Large ribosomal subunit protein uL23</fullName>
    </recommendedName>
</protein>
<dbReference type="PANTHER" id="PTHR11620">
    <property type="entry name" value="60S RIBOSOMAL PROTEIN L23A"/>
    <property type="match status" value="1"/>
</dbReference>
<dbReference type="GO" id="GO:0003735">
    <property type="term" value="F:structural constituent of ribosome"/>
    <property type="evidence" value="ECO:0007669"/>
    <property type="project" value="InterPro"/>
</dbReference>
<dbReference type="GO" id="GO:0006412">
    <property type="term" value="P:translation"/>
    <property type="evidence" value="ECO:0007669"/>
    <property type="project" value="UniProtKB-UniRule"/>
</dbReference>
<dbReference type="InterPro" id="IPR013025">
    <property type="entry name" value="Ribosomal_uL23-like"/>
</dbReference>
<dbReference type="InterPro" id="IPR012678">
    <property type="entry name" value="Ribosomal_uL23/eL15/eS24_sf"/>
</dbReference>
<dbReference type="GO" id="GO:0019843">
    <property type="term" value="F:rRNA binding"/>
    <property type="evidence" value="ECO:0007669"/>
    <property type="project" value="UniProtKB-UniRule"/>
</dbReference>
<dbReference type="SUPFAM" id="SSF54189">
    <property type="entry name" value="Ribosomal proteins S24e, L23 and L15e"/>
    <property type="match status" value="1"/>
</dbReference>
<keyword evidence="4 6" id="KW-0689">Ribosomal protein</keyword>
<keyword evidence="3 6" id="KW-0694">RNA-binding</keyword>
<dbReference type="EMBL" id="UPXX01000013">
    <property type="protein sequence ID" value="VBB42204.1"/>
    <property type="molecule type" value="Genomic_DNA"/>
</dbReference>
<dbReference type="Pfam" id="PF00276">
    <property type="entry name" value="Ribosomal_L23"/>
    <property type="match status" value="1"/>
</dbReference>
<accession>A0A653A2H4</accession>
<name>A0A653A2H4_UNCDX</name>
<reference evidence="8" key="1">
    <citation type="submission" date="2018-07" db="EMBL/GenBank/DDBJ databases">
        <authorList>
            <consortium name="Genoscope - CEA"/>
            <person name="William W."/>
        </authorList>
    </citation>
    <scope>NUCLEOTIDE SEQUENCE</scope>
    <source>
        <strain evidence="8">IK1</strain>
    </source>
</reference>
<evidence type="ECO:0000256" key="5">
    <source>
        <dbReference type="ARBA" id="ARBA00023274"/>
    </source>
</evidence>
<comment type="subunit">
    <text evidence="6">Part of the 50S ribosomal subunit. Contacts protein L29, and trigger factor when it is bound to the ribosome.</text>
</comment>
<dbReference type="PROSITE" id="PS00050">
    <property type="entry name" value="RIBOSOMAL_L23"/>
    <property type="match status" value="1"/>
</dbReference>
<dbReference type="GO" id="GO:0005840">
    <property type="term" value="C:ribosome"/>
    <property type="evidence" value="ECO:0007669"/>
    <property type="project" value="UniProtKB-KW"/>
</dbReference>
<evidence type="ECO:0000256" key="2">
    <source>
        <dbReference type="ARBA" id="ARBA00022730"/>
    </source>
</evidence>
<evidence type="ECO:0000256" key="6">
    <source>
        <dbReference type="HAMAP-Rule" id="MF_01369"/>
    </source>
</evidence>
<dbReference type="NCBIfam" id="NF004366">
    <property type="entry name" value="PRK05738.3-2"/>
    <property type="match status" value="1"/>
</dbReference>
<comment type="similarity">
    <text evidence="1 6 7">Belongs to the universal ribosomal protein uL23 family.</text>
</comment>
<proteinExistence type="inferred from homology"/>